<protein>
    <submittedName>
        <fullName evidence="1">Uncharacterized protein</fullName>
    </submittedName>
</protein>
<sequence length="219" mass="23177">MPYARPALDVPRIVDAEGVPIPFGERWGMDAPPEDAYSVDAHPERFAPLHAIADALVVHLAATYEASVVDALDDARSWFAGGGPDVLRAVHLEPAARDAAPIAIAWSDYPGILVRAGAAHGGHYPVCGCEACDEPWERAADDLEQLVLAVAEGRLQESMDRGIGYAIEDATGAEVASGWGSATGPDVARRRAARARLAARAGDRWLPWPPRTVGSDSAV</sequence>
<dbReference type="STRING" id="399736.SAMN04489720_3052"/>
<dbReference type="Proteomes" id="UP000198822">
    <property type="component" value="Chromosome I"/>
</dbReference>
<name>A0A1G8GST7_9MICO</name>
<evidence type="ECO:0000313" key="2">
    <source>
        <dbReference type="Proteomes" id="UP000198822"/>
    </source>
</evidence>
<gene>
    <name evidence="1" type="ORF">SAMN04489720_3052</name>
</gene>
<accession>A0A1G8GST7</accession>
<dbReference type="InterPro" id="IPR045773">
    <property type="entry name" value="DUF6226"/>
</dbReference>
<organism evidence="1 2">
    <name type="scientific">Agrococcus jejuensis</name>
    <dbReference type="NCBI Taxonomy" id="399736"/>
    <lineage>
        <taxon>Bacteria</taxon>
        <taxon>Bacillati</taxon>
        <taxon>Actinomycetota</taxon>
        <taxon>Actinomycetes</taxon>
        <taxon>Micrococcales</taxon>
        <taxon>Microbacteriaceae</taxon>
        <taxon>Agrococcus</taxon>
    </lineage>
</organism>
<dbReference type="EMBL" id="LT629695">
    <property type="protein sequence ID" value="SDH97331.1"/>
    <property type="molecule type" value="Genomic_DNA"/>
</dbReference>
<reference evidence="2" key="1">
    <citation type="submission" date="2016-10" db="EMBL/GenBank/DDBJ databases">
        <authorList>
            <person name="Varghese N."/>
            <person name="Submissions S."/>
        </authorList>
    </citation>
    <scope>NUCLEOTIDE SEQUENCE [LARGE SCALE GENOMIC DNA]</scope>
    <source>
        <strain evidence="2">DSM 22002</strain>
    </source>
</reference>
<dbReference type="AlphaFoldDB" id="A0A1G8GST7"/>
<proteinExistence type="predicted"/>
<evidence type="ECO:0000313" key="1">
    <source>
        <dbReference type="EMBL" id="SDH97331.1"/>
    </source>
</evidence>
<dbReference type="Pfam" id="PF19736">
    <property type="entry name" value="DUF6226"/>
    <property type="match status" value="1"/>
</dbReference>
<dbReference type="OrthoDB" id="3290597at2"/>
<dbReference type="RefSeq" id="WP_092506402.1">
    <property type="nucleotide sequence ID" value="NZ_LT629695.1"/>
</dbReference>
<keyword evidence="2" id="KW-1185">Reference proteome</keyword>